<sequence length="171" mass="18772">MAHETEAVIGLGANLGNPEEALGEALRRLDKVPGVRVERVSSLYRTAPIDATGPDYTNAAAVLAVTIPAKDLLHAMQKIELDLGRVRPAGVHNAPRTIDLDIELFGDSPIDEPPELVVPHPRMHERRFVLEPLHEIRPDAVIPGLGPAVRFLTLVQDQRLDKISDFHWKGA</sequence>
<dbReference type="OrthoDB" id="9808041at2"/>
<dbReference type="PANTHER" id="PTHR43071:SF1">
    <property type="entry name" value="2-AMINO-4-HYDROXY-6-HYDROXYMETHYLDIHYDROPTERIDINE PYROPHOSPHOKINASE"/>
    <property type="match status" value="1"/>
</dbReference>
<evidence type="ECO:0000256" key="1">
    <source>
        <dbReference type="ARBA" id="ARBA00005051"/>
    </source>
</evidence>
<protein>
    <recommendedName>
        <fullName evidence="4">2-amino-4-hydroxy-6-hydroxymethyldihydropteridine pyrophosphokinase</fullName>
        <ecNumber evidence="3">2.7.6.3</ecNumber>
    </recommendedName>
    <alternativeName>
        <fullName evidence="11">6-hydroxymethyl-7,8-dihydropterin pyrophosphokinase</fullName>
    </alternativeName>
    <alternativeName>
        <fullName evidence="12">7,8-dihydro-6-hydroxymethylpterin-pyrophosphokinase</fullName>
    </alternativeName>
</protein>
<comment type="pathway">
    <text evidence="1">Cofactor biosynthesis; tetrahydrofolate biosynthesis; 2-amino-4-hydroxy-6-hydroxymethyl-7,8-dihydropteridine diphosphate from 7,8-dihydroneopterin triphosphate: step 4/4.</text>
</comment>
<dbReference type="Proteomes" id="UP000266091">
    <property type="component" value="Unassembled WGS sequence"/>
</dbReference>
<dbReference type="UniPathway" id="UPA00077">
    <property type="reaction ID" value="UER00155"/>
</dbReference>
<dbReference type="GO" id="GO:0016301">
    <property type="term" value="F:kinase activity"/>
    <property type="evidence" value="ECO:0007669"/>
    <property type="project" value="UniProtKB-KW"/>
</dbReference>
<evidence type="ECO:0000256" key="5">
    <source>
        <dbReference type="ARBA" id="ARBA00022679"/>
    </source>
</evidence>
<name>A0A388SE82_9BURK</name>
<dbReference type="Gene3D" id="3.30.70.560">
    <property type="entry name" value="7,8-Dihydro-6-hydroxymethylpterin-pyrophosphokinase HPPK"/>
    <property type="match status" value="1"/>
</dbReference>
<gene>
    <name evidence="14" type="ORF">MESMUL_03680</name>
</gene>
<dbReference type="NCBIfam" id="TIGR01498">
    <property type="entry name" value="folK"/>
    <property type="match status" value="1"/>
</dbReference>
<evidence type="ECO:0000256" key="10">
    <source>
        <dbReference type="ARBA" id="ARBA00029409"/>
    </source>
</evidence>
<evidence type="ECO:0000256" key="2">
    <source>
        <dbReference type="ARBA" id="ARBA00005810"/>
    </source>
</evidence>
<evidence type="ECO:0000256" key="4">
    <source>
        <dbReference type="ARBA" id="ARBA00016218"/>
    </source>
</evidence>
<dbReference type="RefSeq" id="WP_116269489.1">
    <property type="nucleotide sequence ID" value="NZ_BGZJ01000001.1"/>
</dbReference>
<comment type="similarity">
    <text evidence="2">Belongs to the HPPK family.</text>
</comment>
<keyword evidence="5" id="KW-0808">Transferase</keyword>
<dbReference type="EC" id="2.7.6.3" evidence="3"/>
<dbReference type="SUPFAM" id="SSF55083">
    <property type="entry name" value="6-hydroxymethyl-7,8-dihydropterin pyrophosphokinase, HPPK"/>
    <property type="match status" value="1"/>
</dbReference>
<dbReference type="EMBL" id="BGZJ01000001">
    <property type="protein sequence ID" value="GBO93014.1"/>
    <property type="molecule type" value="Genomic_DNA"/>
</dbReference>
<organism evidence="14 15">
    <name type="scientific">Mesosutterella multiformis</name>
    <dbReference type="NCBI Taxonomy" id="2259133"/>
    <lineage>
        <taxon>Bacteria</taxon>
        <taxon>Pseudomonadati</taxon>
        <taxon>Pseudomonadota</taxon>
        <taxon>Betaproteobacteria</taxon>
        <taxon>Burkholderiales</taxon>
        <taxon>Sutterellaceae</taxon>
        <taxon>Mesosutterella</taxon>
    </lineage>
</organism>
<keyword evidence="8" id="KW-0067">ATP-binding</keyword>
<reference evidence="14 15" key="1">
    <citation type="journal article" date="2018" name="Int. J. Syst. Evol. Microbiol.">
        <title>Mesosutterella multiformis gen. nov., sp. nov., a member of the family Sutterellaceae and Sutterella megalosphaeroides sp. nov., isolated from human faeces.</title>
        <authorList>
            <person name="Sakamoto M."/>
            <person name="Ikeyama N."/>
            <person name="Kunihiro T."/>
            <person name="Iino T."/>
            <person name="Yuki M."/>
            <person name="Ohkuma M."/>
        </authorList>
    </citation>
    <scope>NUCLEOTIDE SEQUENCE [LARGE SCALE GENOMIC DNA]</scope>
    <source>
        <strain evidence="14 15">4NBBH2</strain>
    </source>
</reference>
<evidence type="ECO:0000313" key="14">
    <source>
        <dbReference type="EMBL" id="GBO93014.1"/>
    </source>
</evidence>
<evidence type="ECO:0000256" key="8">
    <source>
        <dbReference type="ARBA" id="ARBA00022840"/>
    </source>
</evidence>
<dbReference type="GO" id="GO:0046654">
    <property type="term" value="P:tetrahydrofolate biosynthetic process"/>
    <property type="evidence" value="ECO:0007669"/>
    <property type="project" value="UniProtKB-UniPathway"/>
</dbReference>
<keyword evidence="7 14" id="KW-0418">Kinase</keyword>
<dbReference type="GO" id="GO:0003848">
    <property type="term" value="F:2-amino-4-hydroxy-6-hydroxymethyldihydropteridine diphosphokinase activity"/>
    <property type="evidence" value="ECO:0007669"/>
    <property type="project" value="UniProtKB-EC"/>
</dbReference>
<evidence type="ECO:0000256" key="9">
    <source>
        <dbReference type="ARBA" id="ARBA00022909"/>
    </source>
</evidence>
<dbReference type="Pfam" id="PF01288">
    <property type="entry name" value="HPPK"/>
    <property type="match status" value="1"/>
</dbReference>
<dbReference type="GO" id="GO:0005524">
    <property type="term" value="F:ATP binding"/>
    <property type="evidence" value="ECO:0007669"/>
    <property type="project" value="UniProtKB-KW"/>
</dbReference>
<dbReference type="PANTHER" id="PTHR43071">
    <property type="entry name" value="2-AMINO-4-HYDROXY-6-HYDROXYMETHYLDIHYDROPTERIDINE PYROPHOSPHOKINASE"/>
    <property type="match status" value="1"/>
</dbReference>
<evidence type="ECO:0000256" key="6">
    <source>
        <dbReference type="ARBA" id="ARBA00022741"/>
    </source>
</evidence>
<comment type="function">
    <text evidence="10">Catalyzes the transfer of pyrophosphate from adenosine triphosphate (ATP) to 6-hydroxymethyl-7,8-dihydropterin, an enzymatic step in folate biosynthesis pathway.</text>
</comment>
<dbReference type="AlphaFoldDB" id="A0A388SE82"/>
<dbReference type="InterPro" id="IPR000550">
    <property type="entry name" value="Hppk"/>
</dbReference>
<keyword evidence="6" id="KW-0547">Nucleotide-binding</keyword>
<dbReference type="CDD" id="cd00483">
    <property type="entry name" value="HPPK"/>
    <property type="match status" value="1"/>
</dbReference>
<keyword evidence="15" id="KW-1185">Reference proteome</keyword>
<keyword evidence="9" id="KW-0289">Folate biosynthesis</keyword>
<dbReference type="InterPro" id="IPR035907">
    <property type="entry name" value="Hppk_sf"/>
</dbReference>
<evidence type="ECO:0000313" key="15">
    <source>
        <dbReference type="Proteomes" id="UP000266091"/>
    </source>
</evidence>
<comment type="caution">
    <text evidence="14">The sequence shown here is derived from an EMBL/GenBank/DDBJ whole genome shotgun (WGS) entry which is preliminary data.</text>
</comment>
<proteinExistence type="inferred from homology"/>
<evidence type="ECO:0000256" key="3">
    <source>
        <dbReference type="ARBA" id="ARBA00013253"/>
    </source>
</evidence>
<feature type="domain" description="7,8-dihydro-6-hydroxymethylpterin-pyrophosphokinase" evidence="13">
    <location>
        <begin position="8"/>
        <end position="138"/>
    </location>
</feature>
<evidence type="ECO:0000256" key="12">
    <source>
        <dbReference type="ARBA" id="ARBA00033413"/>
    </source>
</evidence>
<dbReference type="GO" id="GO:0046656">
    <property type="term" value="P:folic acid biosynthetic process"/>
    <property type="evidence" value="ECO:0007669"/>
    <property type="project" value="UniProtKB-KW"/>
</dbReference>
<accession>A0A388SE82</accession>
<evidence type="ECO:0000256" key="7">
    <source>
        <dbReference type="ARBA" id="ARBA00022777"/>
    </source>
</evidence>
<evidence type="ECO:0000256" key="11">
    <source>
        <dbReference type="ARBA" id="ARBA00029766"/>
    </source>
</evidence>
<evidence type="ECO:0000259" key="13">
    <source>
        <dbReference type="Pfam" id="PF01288"/>
    </source>
</evidence>